<protein>
    <recommendedName>
        <fullName evidence="1">Methyltransferase type 11 domain-containing protein</fullName>
    </recommendedName>
</protein>
<dbReference type="Pfam" id="PF08241">
    <property type="entry name" value="Methyltransf_11"/>
    <property type="match status" value="1"/>
</dbReference>
<reference evidence="2 4" key="1">
    <citation type="journal article" date="2014" name="BMC Genomics">
        <title>The genome of the intracellular bacterium of the coastal bivalve, Solemya velum: a blueprint for thriving in and out of symbiosis.</title>
        <authorList>
            <person name="Dmytrenko O."/>
            <person name="Russell S.L."/>
            <person name="Loo W.T."/>
            <person name="Fontanez K.M."/>
            <person name="Liao L."/>
            <person name="Roeselers G."/>
            <person name="Sharma R."/>
            <person name="Stewart F.J."/>
            <person name="Newton I.L."/>
            <person name="Woyke T."/>
            <person name="Wu D."/>
            <person name="Lang J.M."/>
            <person name="Eisen J.A."/>
            <person name="Cavanaugh C.M."/>
        </authorList>
    </citation>
    <scope>NUCLEOTIDE SEQUENCE [LARGE SCALE GENOMIC DNA]</scope>
    <source>
        <strain evidence="2 4">WH</strain>
    </source>
</reference>
<proteinExistence type="predicted"/>
<dbReference type="Proteomes" id="UP000190962">
    <property type="component" value="Unassembled WGS sequence"/>
</dbReference>
<dbReference type="InterPro" id="IPR013216">
    <property type="entry name" value="Methyltransf_11"/>
</dbReference>
<dbReference type="CDD" id="cd02440">
    <property type="entry name" value="AdoMet_MTases"/>
    <property type="match status" value="1"/>
</dbReference>
<dbReference type="Proteomes" id="UP000030856">
    <property type="component" value="Unassembled WGS sequence"/>
</dbReference>
<feature type="domain" description="Methyltransferase type 11" evidence="1">
    <location>
        <begin position="43"/>
        <end position="121"/>
    </location>
</feature>
<gene>
    <name evidence="3" type="ORF">BOV88_06425</name>
    <name evidence="2" type="ORF">JV46_06450</name>
</gene>
<organism evidence="2 4">
    <name type="scientific">Solemya velum gill symbiont</name>
    <dbReference type="NCBI Taxonomy" id="2340"/>
    <lineage>
        <taxon>Bacteria</taxon>
        <taxon>Pseudomonadati</taxon>
        <taxon>Pseudomonadota</taxon>
        <taxon>Gammaproteobacteria</taxon>
        <taxon>sulfur-oxidizing symbionts</taxon>
    </lineage>
</organism>
<evidence type="ECO:0000313" key="2">
    <source>
        <dbReference type="EMBL" id="KHF25312.1"/>
    </source>
</evidence>
<sequence>MRPVAEDVALFENAIKAASTGQSAGSLRGLILGVTPELYSLPWPAGSEVRAADRTAEMIEYVWPGSTSMVFQSDWREIDSPDASFNIILCDGGWHLLDYPQEQAQLAHQLARMLIPGGLFAVRLFVTPVVPEHPDEVLKELFSGTIPNLNQLKLRLGMAMQTSAEKGVALHDIWTQLNRLEADWSHLAERLGWPLEHLEAIEAYHDTSARYHFVTVEQVIEQLCRASGGSFQLEDMSTPAYPMGGQCPTLLFRRQADD</sequence>
<dbReference type="eggNOG" id="ENOG5032RYB">
    <property type="taxonomic scope" value="Bacteria"/>
</dbReference>
<evidence type="ECO:0000313" key="5">
    <source>
        <dbReference type="Proteomes" id="UP000190962"/>
    </source>
</evidence>
<evidence type="ECO:0000313" key="3">
    <source>
        <dbReference type="EMBL" id="OOY35147.1"/>
    </source>
</evidence>
<dbReference type="SUPFAM" id="SSF53335">
    <property type="entry name" value="S-adenosyl-L-methionine-dependent methyltransferases"/>
    <property type="match status" value="1"/>
</dbReference>
<dbReference type="InterPro" id="IPR029063">
    <property type="entry name" value="SAM-dependent_MTases_sf"/>
</dbReference>
<dbReference type="GeneID" id="86991623"/>
<keyword evidence="4" id="KW-1185">Reference proteome</keyword>
<dbReference type="RefSeq" id="WP_043117532.1">
    <property type="nucleotide sequence ID" value="NZ_JRAA01000002.1"/>
</dbReference>
<dbReference type="STRING" id="2340.JV46_06450"/>
<dbReference type="EMBL" id="MPNX01000007">
    <property type="protein sequence ID" value="OOY35147.1"/>
    <property type="molecule type" value="Genomic_DNA"/>
</dbReference>
<reference evidence="3 5" key="2">
    <citation type="submission" date="2016-11" db="EMBL/GenBank/DDBJ databases">
        <title>Mixed transmission modes and dynamic genome evolution in an obligate animal-bacterial symbiosis.</title>
        <authorList>
            <person name="Russell S.L."/>
            <person name="Corbett-Detig R.B."/>
            <person name="Cavanaugh C.M."/>
        </authorList>
    </citation>
    <scope>NUCLEOTIDE SEQUENCE [LARGE SCALE GENOMIC DNA]</scope>
    <source>
        <strain evidence="3">MA-KB16</strain>
    </source>
</reference>
<accession>A0A0B0H9J4</accession>
<name>A0A0B0H9J4_SOVGS</name>
<dbReference type="Gene3D" id="3.40.50.150">
    <property type="entry name" value="Vaccinia Virus protein VP39"/>
    <property type="match status" value="1"/>
</dbReference>
<dbReference type="AlphaFoldDB" id="A0A0B0H9J4"/>
<evidence type="ECO:0000259" key="1">
    <source>
        <dbReference type="Pfam" id="PF08241"/>
    </source>
</evidence>
<dbReference type="EMBL" id="JRAA01000002">
    <property type="protein sequence ID" value="KHF25312.1"/>
    <property type="molecule type" value="Genomic_DNA"/>
</dbReference>
<comment type="caution">
    <text evidence="2">The sequence shown here is derived from an EMBL/GenBank/DDBJ whole genome shotgun (WGS) entry which is preliminary data.</text>
</comment>
<dbReference type="GO" id="GO:0008757">
    <property type="term" value="F:S-adenosylmethionine-dependent methyltransferase activity"/>
    <property type="evidence" value="ECO:0007669"/>
    <property type="project" value="InterPro"/>
</dbReference>
<evidence type="ECO:0000313" key="4">
    <source>
        <dbReference type="Proteomes" id="UP000030856"/>
    </source>
</evidence>